<dbReference type="InterPro" id="IPR001129">
    <property type="entry name" value="Membr-assoc_MAPEG"/>
</dbReference>
<evidence type="ECO:0000256" key="3">
    <source>
        <dbReference type="ARBA" id="ARBA00022989"/>
    </source>
</evidence>
<sequence length="142" mass="15979">MTIPMWMLLGFATWTLLLLMATVGVYRWARILFSNAPIASFRSDRLEGEDWYRRGVRAHANCVENLPVFGVIVWLISALGVEGPSVNYLSILILVARVCQSLVHVCHEQTNAFVAVRFSFFFVQLACFLTLIVMAAGYGTIF</sequence>
<evidence type="ECO:0000256" key="1">
    <source>
        <dbReference type="ARBA" id="ARBA00004370"/>
    </source>
</evidence>
<feature type="transmembrane region" description="Helical" evidence="5">
    <location>
        <begin position="62"/>
        <end position="81"/>
    </location>
</feature>
<gene>
    <name evidence="6" type="ORF">HGP31_19865</name>
</gene>
<keyword evidence="2 5" id="KW-0812">Transmembrane</keyword>
<dbReference type="Proteomes" id="UP000501367">
    <property type="component" value="Chromosome"/>
</dbReference>
<evidence type="ECO:0000313" key="6">
    <source>
        <dbReference type="EMBL" id="QJC80471.1"/>
    </source>
</evidence>
<dbReference type="RefSeq" id="WP_168758516.1">
    <property type="nucleotide sequence ID" value="NZ_CP051487.1"/>
</dbReference>
<dbReference type="InterPro" id="IPR023352">
    <property type="entry name" value="MAPEG-like_dom_sf"/>
</dbReference>
<keyword evidence="3 5" id="KW-1133">Transmembrane helix</keyword>
<evidence type="ECO:0000256" key="2">
    <source>
        <dbReference type="ARBA" id="ARBA00022692"/>
    </source>
</evidence>
<name>A0AAE7DFI1_9PSED</name>
<feature type="transmembrane region" description="Helical" evidence="5">
    <location>
        <begin position="6"/>
        <end position="26"/>
    </location>
</feature>
<dbReference type="AlphaFoldDB" id="A0AAE7DFI1"/>
<dbReference type="GeneID" id="72195866"/>
<dbReference type="Pfam" id="PF01124">
    <property type="entry name" value="MAPEG"/>
    <property type="match status" value="1"/>
</dbReference>
<comment type="subcellular location">
    <subcellularLocation>
        <location evidence="1">Membrane</location>
    </subcellularLocation>
</comment>
<protein>
    <submittedName>
        <fullName evidence="6">MAPEG family protein</fullName>
    </submittedName>
</protein>
<dbReference type="Gene3D" id="1.20.120.550">
    <property type="entry name" value="Membrane associated eicosanoid/glutathione metabolism-like domain"/>
    <property type="match status" value="1"/>
</dbReference>
<feature type="transmembrane region" description="Helical" evidence="5">
    <location>
        <begin position="118"/>
        <end position="141"/>
    </location>
</feature>
<evidence type="ECO:0000256" key="5">
    <source>
        <dbReference type="SAM" id="Phobius"/>
    </source>
</evidence>
<evidence type="ECO:0000313" key="7">
    <source>
        <dbReference type="Proteomes" id="UP000501367"/>
    </source>
</evidence>
<dbReference type="GO" id="GO:0016020">
    <property type="term" value="C:membrane"/>
    <property type="evidence" value="ECO:0007669"/>
    <property type="project" value="UniProtKB-SubCell"/>
</dbReference>
<accession>A0AAE7DFI1</accession>
<keyword evidence="4 5" id="KW-0472">Membrane</keyword>
<reference evidence="6 7" key="1">
    <citation type="submission" date="2020-04" db="EMBL/GenBank/DDBJ databases">
        <authorList>
            <person name="Yao Y."/>
            <person name="He Z."/>
        </authorList>
    </citation>
    <scope>NUCLEOTIDE SEQUENCE [LARGE SCALE GENOMIC DNA]</scope>
    <source>
        <strain evidence="6 7">CY-1</strain>
    </source>
</reference>
<evidence type="ECO:0000256" key="4">
    <source>
        <dbReference type="ARBA" id="ARBA00023136"/>
    </source>
</evidence>
<dbReference type="SUPFAM" id="SSF161084">
    <property type="entry name" value="MAPEG domain-like"/>
    <property type="match status" value="1"/>
</dbReference>
<organism evidence="6 7">
    <name type="scientific">Pseudomonas umsongensis</name>
    <dbReference type="NCBI Taxonomy" id="198618"/>
    <lineage>
        <taxon>Bacteria</taxon>
        <taxon>Pseudomonadati</taxon>
        <taxon>Pseudomonadota</taxon>
        <taxon>Gammaproteobacteria</taxon>
        <taxon>Pseudomonadales</taxon>
        <taxon>Pseudomonadaceae</taxon>
        <taxon>Pseudomonas</taxon>
    </lineage>
</organism>
<dbReference type="KEGG" id="pum:HGP31_19865"/>
<proteinExistence type="predicted"/>
<dbReference type="EMBL" id="CP051487">
    <property type="protein sequence ID" value="QJC80471.1"/>
    <property type="molecule type" value="Genomic_DNA"/>
</dbReference>